<gene>
    <name evidence="3" type="ORF">AMP9_3563</name>
</gene>
<proteinExistence type="predicted"/>
<reference evidence="3" key="1">
    <citation type="submission" date="2019-03" db="EMBL/GenBank/DDBJ databases">
        <authorList>
            <person name="Danneels B."/>
        </authorList>
    </citation>
    <scope>NUCLEOTIDE SEQUENCE</scope>
</reference>
<dbReference type="InterPro" id="IPR011990">
    <property type="entry name" value="TPR-like_helical_dom_sf"/>
</dbReference>
<dbReference type="AlphaFoldDB" id="A0A484NW78"/>
<dbReference type="InterPro" id="IPR019734">
    <property type="entry name" value="TPR_rpt"/>
</dbReference>
<dbReference type="SUPFAM" id="SSF48452">
    <property type="entry name" value="TPR-like"/>
    <property type="match status" value="1"/>
</dbReference>
<accession>A0A484NW78</accession>
<dbReference type="PROSITE" id="PS50293">
    <property type="entry name" value="TPR_REGION"/>
    <property type="match status" value="1"/>
</dbReference>
<dbReference type="GO" id="GO:0005783">
    <property type="term" value="C:endoplasmic reticulum"/>
    <property type="evidence" value="ECO:0007669"/>
    <property type="project" value="TreeGrafter"/>
</dbReference>
<evidence type="ECO:0000256" key="2">
    <source>
        <dbReference type="ARBA" id="ARBA00022803"/>
    </source>
</evidence>
<dbReference type="GO" id="GO:0030968">
    <property type="term" value="P:endoplasmic reticulum unfolded protein response"/>
    <property type="evidence" value="ECO:0007669"/>
    <property type="project" value="TreeGrafter"/>
</dbReference>
<dbReference type="Pfam" id="PF13432">
    <property type="entry name" value="TPR_16"/>
    <property type="match status" value="1"/>
</dbReference>
<dbReference type="GO" id="GO:0035269">
    <property type="term" value="P:protein O-linked glycosylation via mannose"/>
    <property type="evidence" value="ECO:0007669"/>
    <property type="project" value="TreeGrafter"/>
</dbReference>
<name>A0A484NW78_9ZZZZ</name>
<dbReference type="Gene3D" id="1.25.40.10">
    <property type="entry name" value="Tetratricopeptide repeat domain"/>
    <property type="match status" value="2"/>
</dbReference>
<dbReference type="PANTHER" id="PTHR44227:SF3">
    <property type="entry name" value="PROTEIN O-MANNOSYL-TRANSFERASE TMTC4"/>
    <property type="match status" value="1"/>
</dbReference>
<evidence type="ECO:0000256" key="1">
    <source>
        <dbReference type="ARBA" id="ARBA00022737"/>
    </source>
</evidence>
<dbReference type="PROSITE" id="PS50005">
    <property type="entry name" value="TPR"/>
    <property type="match status" value="1"/>
</dbReference>
<dbReference type="Gene3D" id="3.40.50.2000">
    <property type="entry name" value="Glycogen Phosphorylase B"/>
    <property type="match status" value="1"/>
</dbReference>
<dbReference type="PANTHER" id="PTHR44227">
    <property type="match status" value="1"/>
</dbReference>
<dbReference type="InterPro" id="IPR052346">
    <property type="entry name" value="O-mannosyl-transferase_TMTC"/>
</dbReference>
<keyword evidence="1" id="KW-0677">Repeat</keyword>
<sequence length="528" mass="58176">MATHTVEETLTLAAQAFREQDFAHAVSLLTPAVAAHPGHADLRIALAYSLSRAGQLTASAVHFDAALALRPDDPSLMRDAAQVNLKVGRLAPALQASEAAFQHGHDIALFGQIVDILIKLRRADEALSRVDRLTAQAPHMAALHFIRGVVLGALGRRDEERRAYEDALARNPRHVDAHTNLGVLARDGHRYDEALRHFKTALSIDPAHAGARNNRAQTNLLIGQFQHGWHDYEWRWQDGGQTRPYPGSPWLGKGKLKGQAILVHAEQGLGDTLQFSRYVPALREQAGQVIFQVQAPLLRLLRDNFPGITVIANDMPPPAFDRHVPLLSLPLALSSIRATPWPLARTLQADPDAARQWEERLSQRFGPRHARPRIGLAWSGNPTHPDDHNRSIPFADIALLLQASCDFVCIQKDIRDDEREHVEAASRRNLYLPTAALQDFSDTAALLANLDLVVSVDTSTAHLAGSLGVPTRLLLPAMPDWRWQLGRDDTDWYPTMTLLRRPADAAWQAVLEGLLAQLNAMAKAGPAA</sequence>
<dbReference type="SUPFAM" id="SSF53756">
    <property type="entry name" value="UDP-Glycosyltransferase/glycogen phosphorylase"/>
    <property type="match status" value="1"/>
</dbReference>
<organism evidence="3">
    <name type="scientific">plant metagenome</name>
    <dbReference type="NCBI Taxonomy" id="1297885"/>
    <lineage>
        <taxon>unclassified sequences</taxon>
        <taxon>metagenomes</taxon>
        <taxon>organismal metagenomes</taxon>
    </lineage>
</organism>
<dbReference type="SMART" id="SM00028">
    <property type="entry name" value="TPR"/>
    <property type="match status" value="3"/>
</dbReference>
<dbReference type="GO" id="GO:0000030">
    <property type="term" value="F:mannosyltransferase activity"/>
    <property type="evidence" value="ECO:0007669"/>
    <property type="project" value="TreeGrafter"/>
</dbReference>
<keyword evidence="2" id="KW-0802">TPR repeat</keyword>
<dbReference type="EMBL" id="CAADHY010000007">
    <property type="protein sequence ID" value="VFR16820.1"/>
    <property type="molecule type" value="Genomic_DNA"/>
</dbReference>
<protein>
    <submittedName>
        <fullName evidence="3">FOG: TPR repeat</fullName>
    </submittedName>
</protein>
<evidence type="ECO:0000313" key="3">
    <source>
        <dbReference type="EMBL" id="VFR16820.1"/>
    </source>
</evidence>
<dbReference type="Pfam" id="PF14559">
    <property type="entry name" value="TPR_19"/>
    <property type="match status" value="1"/>
</dbReference>